<feature type="compositionally biased region" description="Basic and acidic residues" evidence="5">
    <location>
        <begin position="334"/>
        <end position="395"/>
    </location>
</feature>
<sequence>MLRGCESLGMYVVKCVIRCILSHHLNNHPRHQLHQPPSMASTKPFSLSLGSKPSSSAKRKENSSTRNKRALGHDSDSEDEHHGKVQRVSTFDLSRGGAIDGSKPAKKPAVPLVIPAMQNRDWRREAELRRNKRAIYIPEEARRGEETATATAEVQNTGEGETYGLQTFEKQVEVEVEVEIDEATPQGKEMTEDERAIAALMGVEKRGSDLVIAHTVGTDDWKNSSAGGEDGAYKRDVESRPDVPTLADYAAVPVEDFGAALLRGMGWKGGEELGGKRGKAGDKSGKLRLLEKRPAFLGIGAKPMAEIPELGSWGSGDKKKGGRRPDTTYIPVVKIDKKTGKPVDEQQIEEKPSNGKSAELERRDESGGGRDRHGGRGERRRDRDRDSRRRDEDSGRRRRRDRSSDRSGRDKDRDRHRDSGRDRDRDRDRDRRREKDSGRDSDRRRRSRDRDHGGRDRR</sequence>
<dbReference type="AlphaFoldDB" id="A0A5J5EQ46"/>
<feature type="compositionally biased region" description="Low complexity" evidence="5">
    <location>
        <begin position="43"/>
        <end position="56"/>
    </location>
</feature>
<proteinExistence type="inferred from homology"/>
<keyword evidence="4" id="KW-0508">mRNA splicing</keyword>
<evidence type="ECO:0000313" key="8">
    <source>
        <dbReference type="Proteomes" id="UP000326924"/>
    </source>
</evidence>
<evidence type="ECO:0000256" key="2">
    <source>
        <dbReference type="ARBA" id="ARBA00008576"/>
    </source>
</evidence>
<dbReference type="InterPro" id="IPR026822">
    <property type="entry name" value="Spp2/MOS2_G-patch"/>
</dbReference>
<dbReference type="Pfam" id="PF12656">
    <property type="entry name" value="G-patch_2"/>
    <property type="match status" value="1"/>
</dbReference>
<evidence type="ECO:0000256" key="1">
    <source>
        <dbReference type="ARBA" id="ARBA00004123"/>
    </source>
</evidence>
<keyword evidence="8" id="KW-1185">Reference proteome</keyword>
<accession>A0A5J5EQ46</accession>
<evidence type="ECO:0000313" key="7">
    <source>
        <dbReference type="EMBL" id="KAA8898956.1"/>
    </source>
</evidence>
<feature type="compositionally biased region" description="Basic and acidic residues" evidence="5">
    <location>
        <begin position="402"/>
        <end position="458"/>
    </location>
</feature>
<protein>
    <recommendedName>
        <fullName evidence="4">Pre-mRNA-splicing factor</fullName>
    </recommendedName>
</protein>
<comment type="subcellular location">
    <subcellularLocation>
        <location evidence="1 4">Nucleus</location>
    </subcellularLocation>
</comment>
<comment type="function">
    <text evidence="4">Involved in spliceosome maturation and the first step of pre-mRNA splicing.</text>
</comment>
<keyword evidence="4" id="KW-0747">Spliceosome</keyword>
<evidence type="ECO:0000256" key="4">
    <source>
        <dbReference type="RuleBase" id="RU369096"/>
    </source>
</evidence>
<feature type="compositionally biased region" description="Basic and acidic residues" evidence="5">
    <location>
        <begin position="316"/>
        <end position="326"/>
    </location>
</feature>
<dbReference type="GO" id="GO:0000398">
    <property type="term" value="P:mRNA splicing, via spliceosome"/>
    <property type="evidence" value="ECO:0007669"/>
    <property type="project" value="UniProtKB-UniRule"/>
</dbReference>
<dbReference type="Proteomes" id="UP000326924">
    <property type="component" value="Unassembled WGS sequence"/>
</dbReference>
<evidence type="ECO:0000256" key="3">
    <source>
        <dbReference type="ARBA" id="ARBA00023242"/>
    </source>
</evidence>
<dbReference type="GO" id="GO:0005681">
    <property type="term" value="C:spliceosomal complex"/>
    <property type="evidence" value="ECO:0007669"/>
    <property type="project" value="UniProtKB-UniRule"/>
</dbReference>
<dbReference type="InterPro" id="IPR045166">
    <property type="entry name" value="Spp2-like"/>
</dbReference>
<dbReference type="OrthoDB" id="5577072at2759"/>
<organism evidence="7 8">
    <name type="scientific">Sphaerosporella brunnea</name>
    <dbReference type="NCBI Taxonomy" id="1250544"/>
    <lineage>
        <taxon>Eukaryota</taxon>
        <taxon>Fungi</taxon>
        <taxon>Dikarya</taxon>
        <taxon>Ascomycota</taxon>
        <taxon>Pezizomycotina</taxon>
        <taxon>Pezizomycetes</taxon>
        <taxon>Pezizales</taxon>
        <taxon>Pyronemataceae</taxon>
        <taxon>Sphaerosporella</taxon>
    </lineage>
</organism>
<name>A0A5J5EQ46_9PEZI</name>
<reference evidence="7 8" key="1">
    <citation type="submission" date="2019-09" db="EMBL/GenBank/DDBJ databases">
        <title>Draft genome of the ectomycorrhizal ascomycete Sphaerosporella brunnea.</title>
        <authorList>
            <consortium name="DOE Joint Genome Institute"/>
            <person name="Benucci G.M."/>
            <person name="Marozzi G."/>
            <person name="Antonielli L."/>
            <person name="Sanchez S."/>
            <person name="Marco P."/>
            <person name="Wang X."/>
            <person name="Falini L.B."/>
            <person name="Barry K."/>
            <person name="Haridas S."/>
            <person name="Lipzen A."/>
            <person name="Labutti K."/>
            <person name="Grigoriev I.V."/>
            <person name="Murat C."/>
            <person name="Martin F."/>
            <person name="Albertini E."/>
            <person name="Donnini D."/>
            <person name="Bonito G."/>
        </authorList>
    </citation>
    <scope>NUCLEOTIDE SEQUENCE [LARGE SCALE GENOMIC DNA]</scope>
    <source>
        <strain evidence="7 8">Sb_GMNB300</strain>
    </source>
</reference>
<dbReference type="EMBL" id="VXIS01000175">
    <property type="protein sequence ID" value="KAA8898956.1"/>
    <property type="molecule type" value="Genomic_DNA"/>
</dbReference>
<comment type="similarity">
    <text evidence="2 4">Belongs to the SPP2 family.</text>
</comment>
<comment type="caution">
    <text evidence="7">The sequence shown here is derived from an EMBL/GenBank/DDBJ whole genome shotgun (WGS) entry which is preliminary data.</text>
</comment>
<feature type="region of interest" description="Disordered" evidence="5">
    <location>
        <begin position="307"/>
        <end position="458"/>
    </location>
</feature>
<feature type="region of interest" description="Disordered" evidence="5">
    <location>
        <begin position="29"/>
        <end position="106"/>
    </location>
</feature>
<keyword evidence="3 4" id="KW-0539">Nucleus</keyword>
<feature type="compositionally biased region" description="Basic and acidic residues" evidence="5">
    <location>
        <begin position="71"/>
        <end position="83"/>
    </location>
</feature>
<evidence type="ECO:0000256" key="5">
    <source>
        <dbReference type="SAM" id="MobiDB-lite"/>
    </source>
</evidence>
<keyword evidence="4" id="KW-0507">mRNA processing</keyword>
<gene>
    <name evidence="7" type="ORF">FN846DRAFT_193579</name>
</gene>
<feature type="domain" description="Spp2/MOS2 G-patch" evidence="6">
    <location>
        <begin position="241"/>
        <end position="304"/>
    </location>
</feature>
<dbReference type="PANTHER" id="PTHR15818">
    <property type="entry name" value="G PATCH AND KOW-CONTAINING"/>
    <property type="match status" value="1"/>
</dbReference>
<dbReference type="PANTHER" id="PTHR15818:SF2">
    <property type="entry name" value="G-PATCH DOMAIN AND KOW MOTIFS-CONTAINING PROTEIN"/>
    <property type="match status" value="1"/>
</dbReference>
<evidence type="ECO:0000259" key="6">
    <source>
        <dbReference type="Pfam" id="PF12656"/>
    </source>
</evidence>
<dbReference type="InParanoid" id="A0A5J5EQ46"/>